<gene>
    <name evidence="2" type="ORF">C7383_11383</name>
</gene>
<proteinExistence type="predicted"/>
<dbReference type="Gene3D" id="1.20.120.160">
    <property type="entry name" value="HPT domain"/>
    <property type="match status" value="1"/>
</dbReference>
<accession>A0AB73T0C7</accession>
<dbReference type="InterPro" id="IPR036641">
    <property type="entry name" value="HPT_dom_sf"/>
</dbReference>
<reference evidence="2 3" key="1">
    <citation type="submission" date="2018-05" db="EMBL/GenBank/DDBJ databases">
        <authorList>
            <person name="Goeker M."/>
            <person name="Huntemann M."/>
            <person name="Clum A."/>
            <person name="Pillay M."/>
            <person name="Palaniappan K."/>
            <person name="Varghese N."/>
            <person name="Mikhailova N."/>
            <person name="Stamatis D."/>
            <person name="Reddy T."/>
            <person name="Daum C."/>
            <person name="Shapiro N."/>
            <person name="Ivanova N."/>
            <person name="Kyrpides N."/>
            <person name="Woyke T."/>
        </authorList>
    </citation>
    <scope>NUCLEOTIDE SEQUENCE [LARGE SCALE GENOMIC DNA]</scope>
    <source>
        <strain evidence="2 3">DSM 26524</strain>
    </source>
</reference>
<dbReference type="AlphaFoldDB" id="A0AB73T0C7"/>
<name>A0AB73T0C7_9FIRM</name>
<protein>
    <submittedName>
        <fullName evidence="2">HPt (Histidine-containing phosphotransfer) domain-containing protein</fullName>
    </submittedName>
</protein>
<dbReference type="GO" id="GO:0000160">
    <property type="term" value="P:phosphorelay signal transduction system"/>
    <property type="evidence" value="ECO:0007669"/>
    <property type="project" value="InterPro"/>
</dbReference>
<dbReference type="Pfam" id="PF01627">
    <property type="entry name" value="Hpt"/>
    <property type="match status" value="1"/>
</dbReference>
<feature type="domain" description="HPt" evidence="1">
    <location>
        <begin position="39"/>
        <end position="92"/>
    </location>
</feature>
<dbReference type="SUPFAM" id="SSF47226">
    <property type="entry name" value="Histidine-containing phosphotransfer domain, HPT domain"/>
    <property type="match status" value="1"/>
</dbReference>
<organism evidence="2 3">
    <name type="scientific">Murimonas intestini</name>
    <dbReference type="NCBI Taxonomy" id="1337051"/>
    <lineage>
        <taxon>Bacteria</taxon>
        <taxon>Bacillati</taxon>
        <taxon>Bacillota</taxon>
        <taxon>Clostridia</taxon>
        <taxon>Lachnospirales</taxon>
        <taxon>Lachnospiraceae</taxon>
        <taxon>Murimonas</taxon>
    </lineage>
</organism>
<evidence type="ECO:0000313" key="3">
    <source>
        <dbReference type="Proteomes" id="UP000245412"/>
    </source>
</evidence>
<evidence type="ECO:0000259" key="1">
    <source>
        <dbReference type="Pfam" id="PF01627"/>
    </source>
</evidence>
<evidence type="ECO:0000313" key="2">
    <source>
        <dbReference type="EMBL" id="PWJ73297.1"/>
    </source>
</evidence>
<comment type="caution">
    <text evidence="2">The sequence shown here is derived from an EMBL/GenBank/DDBJ whole genome shotgun (WGS) entry which is preliminary data.</text>
</comment>
<sequence length="121" mass="13534">MVLNEAMNELNMDSEKILRRFGGNSALLHKFMKKFIDDETFNKLAEALSNKQADEIEIQAHTLKGIAMNLGFDALGAKSAAIVECMRSNDSECLCIEKAGPLFDSAREEHEKIINVLNQMD</sequence>
<dbReference type="Proteomes" id="UP000245412">
    <property type="component" value="Unassembled WGS sequence"/>
</dbReference>
<dbReference type="InterPro" id="IPR008207">
    <property type="entry name" value="Sig_transdc_His_kin_Hpt_dom"/>
</dbReference>
<dbReference type="EMBL" id="QGGY01000013">
    <property type="protein sequence ID" value="PWJ73297.1"/>
    <property type="molecule type" value="Genomic_DNA"/>
</dbReference>
<dbReference type="RefSeq" id="WP_109747837.1">
    <property type="nucleotide sequence ID" value="NZ_CABJAT010000002.1"/>
</dbReference>
<keyword evidence="3" id="KW-1185">Reference proteome</keyword>